<dbReference type="Proteomes" id="UP000054632">
    <property type="component" value="Unassembled WGS sequence"/>
</dbReference>
<evidence type="ECO:0000313" key="2">
    <source>
        <dbReference type="Proteomes" id="UP000054632"/>
    </source>
</evidence>
<evidence type="ECO:0000313" key="1">
    <source>
        <dbReference type="EMBL" id="KRY80096.1"/>
    </source>
</evidence>
<organism evidence="1 2">
    <name type="scientific">Trichinella pseudospiralis</name>
    <name type="common">Parasitic roundworm</name>
    <dbReference type="NCBI Taxonomy" id="6337"/>
    <lineage>
        <taxon>Eukaryota</taxon>
        <taxon>Metazoa</taxon>
        <taxon>Ecdysozoa</taxon>
        <taxon>Nematoda</taxon>
        <taxon>Enoplea</taxon>
        <taxon>Dorylaimia</taxon>
        <taxon>Trichinellida</taxon>
        <taxon>Trichinellidae</taxon>
        <taxon>Trichinella</taxon>
    </lineage>
</organism>
<gene>
    <name evidence="1" type="ORF">T4A_6158</name>
</gene>
<dbReference type="EMBL" id="JYDR01000001">
    <property type="protein sequence ID" value="KRY80096.1"/>
    <property type="molecule type" value="Genomic_DNA"/>
</dbReference>
<name>A0A0V1F231_TRIPS</name>
<proteinExistence type="predicted"/>
<protein>
    <submittedName>
        <fullName evidence="1">Uncharacterized protein</fullName>
    </submittedName>
</protein>
<sequence length="71" mass="8481">MFKKANNRELTELNIHTINNLNKKFTYTFENILTNKQKYKKSTQKLALSISMKEMTIKEFDCLEFLPLVFC</sequence>
<dbReference type="AlphaFoldDB" id="A0A0V1F231"/>
<comment type="caution">
    <text evidence="1">The sequence shown here is derived from an EMBL/GenBank/DDBJ whole genome shotgun (WGS) entry which is preliminary data.</text>
</comment>
<reference evidence="1 2" key="1">
    <citation type="submission" date="2015-01" db="EMBL/GenBank/DDBJ databases">
        <title>Evolution of Trichinella species and genotypes.</title>
        <authorList>
            <person name="Korhonen P.K."/>
            <person name="Edoardo P."/>
            <person name="Giuseppe L.R."/>
            <person name="Gasser R.B."/>
        </authorList>
    </citation>
    <scope>NUCLEOTIDE SEQUENCE [LARGE SCALE GENOMIC DNA]</scope>
    <source>
        <strain evidence="1">ISS13</strain>
    </source>
</reference>
<accession>A0A0V1F231</accession>